<gene>
    <name evidence="3" type="ORF">CVT24_002359</name>
</gene>
<sequence length="396" mass="44661">SRNNEDNELQAETRKKGKKQRNGKKRKEKDTASHQDAGEKNFEDEDANAEAGWDDIDNGMSVSSKSKQSKTRGQATSTTSSGTGTTTKKNGKIEMSSFPSILQDFAHQAKLYLRYLYVYDDPFPVDDEEGITKHEYVTKALKQMKNEQEGRFRVAWSYLGQSGNENMMMNMISFAWYGRGYLSGHLVATARSLVPSFYGFTSNPDPEEIKDQVNWLLTRYMFTFDKVNAVTKTYDRSAPFSSKLLVNVIQETWFPTGRKKMDLKAATQARKEKRLTVAMVLLAATAIAHILREYSLGVKPLTTTNFTETGAKTYYTGLKIQWDSVKEKVPGFERFILKDLFKRAASDFDVFTQVSQQAIADVDFEAIQAKFSGDVSSDDGRDGGASEPEPEVEHED</sequence>
<protein>
    <recommendedName>
        <fullName evidence="2">DUF6532 domain-containing protein</fullName>
    </recommendedName>
</protein>
<dbReference type="STRING" id="181874.A0A409X516"/>
<keyword evidence="4" id="KW-1185">Reference proteome</keyword>
<feature type="compositionally biased region" description="Polar residues" evidence="1">
    <location>
        <begin position="60"/>
        <end position="75"/>
    </location>
</feature>
<feature type="domain" description="DUF6532" evidence="2">
    <location>
        <begin position="109"/>
        <end position="316"/>
    </location>
</feature>
<feature type="region of interest" description="Disordered" evidence="1">
    <location>
        <begin position="1"/>
        <end position="91"/>
    </location>
</feature>
<feature type="compositionally biased region" description="Basic residues" evidence="1">
    <location>
        <begin position="15"/>
        <end position="27"/>
    </location>
</feature>
<evidence type="ECO:0000256" key="1">
    <source>
        <dbReference type="SAM" id="MobiDB-lite"/>
    </source>
</evidence>
<feature type="region of interest" description="Disordered" evidence="1">
    <location>
        <begin position="373"/>
        <end position="396"/>
    </location>
</feature>
<comment type="caution">
    <text evidence="3">The sequence shown here is derived from an EMBL/GenBank/DDBJ whole genome shotgun (WGS) entry which is preliminary data.</text>
</comment>
<dbReference type="InParanoid" id="A0A409X516"/>
<feature type="non-terminal residue" evidence="3">
    <location>
        <position position="1"/>
    </location>
</feature>
<dbReference type="Pfam" id="PF20149">
    <property type="entry name" value="DUF6532"/>
    <property type="match status" value="1"/>
</dbReference>
<reference evidence="3 4" key="1">
    <citation type="journal article" date="2018" name="Evol. Lett.">
        <title>Horizontal gene cluster transfer increased hallucinogenic mushroom diversity.</title>
        <authorList>
            <person name="Reynolds H.T."/>
            <person name="Vijayakumar V."/>
            <person name="Gluck-Thaler E."/>
            <person name="Korotkin H.B."/>
            <person name="Matheny P.B."/>
            <person name="Slot J.C."/>
        </authorList>
    </citation>
    <scope>NUCLEOTIDE SEQUENCE [LARGE SCALE GENOMIC DNA]</scope>
    <source>
        <strain evidence="3 4">2629</strain>
    </source>
</reference>
<accession>A0A409X516</accession>
<dbReference type="InterPro" id="IPR045341">
    <property type="entry name" value="DUF6532"/>
</dbReference>
<feature type="compositionally biased region" description="Basic and acidic residues" evidence="1">
    <location>
        <begin position="28"/>
        <end position="41"/>
    </location>
</feature>
<dbReference type="EMBL" id="NHTK01004629">
    <property type="protein sequence ID" value="PPQ85810.1"/>
    <property type="molecule type" value="Genomic_DNA"/>
</dbReference>
<evidence type="ECO:0000313" key="4">
    <source>
        <dbReference type="Proteomes" id="UP000284842"/>
    </source>
</evidence>
<evidence type="ECO:0000259" key="2">
    <source>
        <dbReference type="Pfam" id="PF20149"/>
    </source>
</evidence>
<dbReference type="Proteomes" id="UP000284842">
    <property type="component" value="Unassembled WGS sequence"/>
</dbReference>
<proteinExistence type="predicted"/>
<feature type="compositionally biased region" description="Low complexity" evidence="1">
    <location>
        <begin position="76"/>
        <end position="88"/>
    </location>
</feature>
<dbReference type="AlphaFoldDB" id="A0A409X516"/>
<evidence type="ECO:0000313" key="3">
    <source>
        <dbReference type="EMBL" id="PPQ85810.1"/>
    </source>
</evidence>
<feature type="compositionally biased region" description="Acidic residues" evidence="1">
    <location>
        <begin position="42"/>
        <end position="57"/>
    </location>
</feature>
<name>A0A409X516_9AGAR</name>
<organism evidence="3 4">
    <name type="scientific">Panaeolus cyanescens</name>
    <dbReference type="NCBI Taxonomy" id="181874"/>
    <lineage>
        <taxon>Eukaryota</taxon>
        <taxon>Fungi</taxon>
        <taxon>Dikarya</taxon>
        <taxon>Basidiomycota</taxon>
        <taxon>Agaricomycotina</taxon>
        <taxon>Agaricomycetes</taxon>
        <taxon>Agaricomycetidae</taxon>
        <taxon>Agaricales</taxon>
        <taxon>Agaricineae</taxon>
        <taxon>Galeropsidaceae</taxon>
        <taxon>Panaeolus</taxon>
    </lineage>
</organism>
<dbReference type="OrthoDB" id="2790754at2759"/>